<sequence>MYVDPVPQVASYHGRALNVPARPSLPPGRVPGDLSGLGALPYGKIHLVSFHGVLGYPAGRFHIIKAPVGKAAVVLHLPDREVDAAVLRLVCEAVVHYLPDH</sequence>
<reference evidence="1" key="1">
    <citation type="submission" date="2019-08" db="EMBL/GenBank/DDBJ databases">
        <authorList>
            <person name="Kucharzyk K."/>
            <person name="Murdoch R.W."/>
            <person name="Higgins S."/>
            <person name="Loffler F."/>
        </authorList>
    </citation>
    <scope>NUCLEOTIDE SEQUENCE</scope>
</reference>
<gene>
    <name evidence="1" type="ORF">SDC9_154100</name>
</gene>
<comment type="caution">
    <text evidence="1">The sequence shown here is derived from an EMBL/GenBank/DDBJ whole genome shotgun (WGS) entry which is preliminary data.</text>
</comment>
<accession>A0A645F2H1</accession>
<proteinExistence type="predicted"/>
<dbReference type="EMBL" id="VSSQ01052789">
    <property type="protein sequence ID" value="MPN06843.1"/>
    <property type="molecule type" value="Genomic_DNA"/>
</dbReference>
<organism evidence="1">
    <name type="scientific">bioreactor metagenome</name>
    <dbReference type="NCBI Taxonomy" id="1076179"/>
    <lineage>
        <taxon>unclassified sequences</taxon>
        <taxon>metagenomes</taxon>
        <taxon>ecological metagenomes</taxon>
    </lineage>
</organism>
<protein>
    <submittedName>
        <fullName evidence="1">Uncharacterized protein</fullName>
    </submittedName>
</protein>
<evidence type="ECO:0000313" key="1">
    <source>
        <dbReference type="EMBL" id="MPN06843.1"/>
    </source>
</evidence>
<name>A0A645F2H1_9ZZZZ</name>
<dbReference type="AlphaFoldDB" id="A0A645F2H1"/>